<protein>
    <recommendedName>
        <fullName evidence="3">DUF1573 domain-containing protein</fullName>
    </recommendedName>
</protein>
<accession>A0A1G2UMV8</accession>
<dbReference type="Pfam" id="PF07610">
    <property type="entry name" value="DUF1573"/>
    <property type="match status" value="1"/>
</dbReference>
<dbReference type="STRING" id="1802772.A3H60_01265"/>
<dbReference type="AlphaFoldDB" id="A0A1G2UMV8"/>
<gene>
    <name evidence="1" type="ORF">A3H60_01265</name>
</gene>
<reference evidence="1 2" key="1">
    <citation type="journal article" date="2016" name="Nat. Commun.">
        <title>Thousands of microbial genomes shed light on interconnected biogeochemical processes in an aquifer system.</title>
        <authorList>
            <person name="Anantharaman K."/>
            <person name="Brown C.T."/>
            <person name="Hug L.A."/>
            <person name="Sharon I."/>
            <person name="Castelle C.J."/>
            <person name="Probst A.J."/>
            <person name="Thomas B.C."/>
            <person name="Singh A."/>
            <person name="Wilkins M.J."/>
            <person name="Karaoz U."/>
            <person name="Brodie E.L."/>
            <person name="Williams K.H."/>
            <person name="Hubbard S.S."/>
            <person name="Banfield J.F."/>
        </authorList>
    </citation>
    <scope>NUCLEOTIDE SEQUENCE [LARGE SCALE GENOMIC DNA]</scope>
</reference>
<dbReference type="EMBL" id="MHWP01000009">
    <property type="protein sequence ID" value="OHB10737.1"/>
    <property type="molecule type" value="Genomic_DNA"/>
</dbReference>
<comment type="caution">
    <text evidence="1">The sequence shown here is derived from an EMBL/GenBank/DDBJ whole genome shotgun (WGS) entry which is preliminary data.</text>
</comment>
<dbReference type="InterPro" id="IPR013783">
    <property type="entry name" value="Ig-like_fold"/>
</dbReference>
<dbReference type="InterPro" id="IPR011467">
    <property type="entry name" value="DUF1573"/>
</dbReference>
<dbReference type="Proteomes" id="UP000177202">
    <property type="component" value="Unassembled WGS sequence"/>
</dbReference>
<dbReference type="PANTHER" id="PTHR37833">
    <property type="entry name" value="LIPOPROTEIN-RELATED"/>
    <property type="match status" value="1"/>
</dbReference>
<name>A0A1G2UMV8_9BACT</name>
<proteinExistence type="predicted"/>
<organism evidence="1 2">
    <name type="scientific">Candidatus Zambryskibacteria bacterium RIFCSPLOWO2_02_FULL_44_12b</name>
    <dbReference type="NCBI Taxonomy" id="1802772"/>
    <lineage>
        <taxon>Bacteria</taxon>
        <taxon>Candidatus Zambryskiibacteriota</taxon>
    </lineage>
</organism>
<evidence type="ECO:0000313" key="2">
    <source>
        <dbReference type="Proteomes" id="UP000177202"/>
    </source>
</evidence>
<sequence length="171" mass="18289">MKNKTTISVLIIVLAIAGLLWWGRSAQKSASANPNQNSNLSANALQALETSYDFGKISMTQGKVEKIFEVSNTASEDITLEKVTTSCMCTVAYLETAEGKEEKGPFGMIGHGGLVPKANEVIKPGESREVRVVFDPNAHGPAGIGAINRVVTLEDNLGRTLEFQIKAVVTP</sequence>
<evidence type="ECO:0000313" key="1">
    <source>
        <dbReference type="EMBL" id="OHB10737.1"/>
    </source>
</evidence>
<dbReference type="Gene3D" id="2.60.40.10">
    <property type="entry name" value="Immunoglobulins"/>
    <property type="match status" value="1"/>
</dbReference>
<evidence type="ECO:0008006" key="3">
    <source>
        <dbReference type="Google" id="ProtNLM"/>
    </source>
</evidence>
<dbReference type="PANTHER" id="PTHR37833:SF1">
    <property type="entry name" value="SIGNAL PEPTIDE PROTEIN"/>
    <property type="match status" value="1"/>
</dbReference>